<dbReference type="Proteomes" id="UP001596016">
    <property type="component" value="Unassembled WGS sequence"/>
</dbReference>
<accession>A0ABW0GWV5</accession>
<comment type="caution">
    <text evidence="1">The sequence shown here is derived from an EMBL/GenBank/DDBJ whole genome shotgun (WGS) entry which is preliminary data.</text>
</comment>
<name>A0ABW0GWV5_9HYPH</name>
<evidence type="ECO:0000313" key="2">
    <source>
        <dbReference type="Proteomes" id="UP001596016"/>
    </source>
</evidence>
<sequence>MTIVCLGWGSLIWRQGTLPVRGEWQPDGPVLPLEFARESNDKRITLVITPGAPMITALWAELDVETLHEAKAALAAREGISEANIRRSIGAWSADTGSSDTIGHWAEGKGFAHVVWTALKPKIRSEYRTPSAAEVLGHLASLADEARGRAEEYVRKAPQQIATPYRAAIEQVLGWTPHGVT</sequence>
<keyword evidence="2" id="KW-1185">Reference proteome</keyword>
<gene>
    <name evidence="1" type="ORF">ACFPLB_08010</name>
</gene>
<organism evidence="1 2">
    <name type="scientific">Aquamicrobium segne</name>
    <dbReference type="NCBI Taxonomy" id="469547"/>
    <lineage>
        <taxon>Bacteria</taxon>
        <taxon>Pseudomonadati</taxon>
        <taxon>Pseudomonadota</taxon>
        <taxon>Alphaproteobacteria</taxon>
        <taxon>Hyphomicrobiales</taxon>
        <taxon>Phyllobacteriaceae</taxon>
        <taxon>Aquamicrobium</taxon>
    </lineage>
</organism>
<protein>
    <submittedName>
        <fullName evidence="1">Uncharacterized protein</fullName>
    </submittedName>
</protein>
<dbReference type="RefSeq" id="WP_378228838.1">
    <property type="nucleotide sequence ID" value="NZ_JBHSLL010000019.1"/>
</dbReference>
<evidence type="ECO:0000313" key="1">
    <source>
        <dbReference type="EMBL" id="MFC5385907.1"/>
    </source>
</evidence>
<reference evidence="2" key="1">
    <citation type="journal article" date="2019" name="Int. J. Syst. Evol. Microbiol.">
        <title>The Global Catalogue of Microorganisms (GCM) 10K type strain sequencing project: providing services to taxonomists for standard genome sequencing and annotation.</title>
        <authorList>
            <consortium name="The Broad Institute Genomics Platform"/>
            <consortium name="The Broad Institute Genome Sequencing Center for Infectious Disease"/>
            <person name="Wu L."/>
            <person name="Ma J."/>
        </authorList>
    </citation>
    <scope>NUCLEOTIDE SEQUENCE [LARGE SCALE GENOMIC DNA]</scope>
    <source>
        <strain evidence="2">CGMCC 4.1415</strain>
    </source>
</reference>
<proteinExistence type="predicted"/>
<dbReference type="EMBL" id="JBHSLL010000019">
    <property type="protein sequence ID" value="MFC5385907.1"/>
    <property type="molecule type" value="Genomic_DNA"/>
</dbReference>